<feature type="compositionally biased region" description="Basic and acidic residues" evidence="1">
    <location>
        <begin position="23"/>
        <end position="38"/>
    </location>
</feature>
<evidence type="ECO:0000313" key="3">
    <source>
        <dbReference type="Proteomes" id="UP001596540"/>
    </source>
</evidence>
<organism evidence="2 3">
    <name type="scientific">Marinactinospora rubrisoli</name>
    <dbReference type="NCBI Taxonomy" id="2715399"/>
    <lineage>
        <taxon>Bacteria</taxon>
        <taxon>Bacillati</taxon>
        <taxon>Actinomycetota</taxon>
        <taxon>Actinomycetes</taxon>
        <taxon>Streptosporangiales</taxon>
        <taxon>Nocardiopsidaceae</taxon>
        <taxon>Marinactinospora</taxon>
    </lineage>
</organism>
<evidence type="ECO:0000256" key="1">
    <source>
        <dbReference type="SAM" id="MobiDB-lite"/>
    </source>
</evidence>
<protein>
    <submittedName>
        <fullName evidence="2">Uncharacterized protein</fullName>
    </submittedName>
</protein>
<accession>A0ABW2KL48</accession>
<feature type="region of interest" description="Disordered" evidence="1">
    <location>
        <begin position="23"/>
        <end position="75"/>
    </location>
</feature>
<name>A0ABW2KL48_9ACTN</name>
<dbReference type="EMBL" id="JBHTBH010000013">
    <property type="protein sequence ID" value="MFC7330736.1"/>
    <property type="molecule type" value="Genomic_DNA"/>
</dbReference>
<feature type="compositionally biased region" description="Gly residues" evidence="1">
    <location>
        <begin position="39"/>
        <end position="48"/>
    </location>
</feature>
<reference evidence="3" key="1">
    <citation type="journal article" date="2019" name="Int. J. Syst. Evol. Microbiol.">
        <title>The Global Catalogue of Microorganisms (GCM) 10K type strain sequencing project: providing services to taxonomists for standard genome sequencing and annotation.</title>
        <authorList>
            <consortium name="The Broad Institute Genomics Platform"/>
            <consortium name="The Broad Institute Genome Sequencing Center for Infectious Disease"/>
            <person name="Wu L."/>
            <person name="Ma J."/>
        </authorList>
    </citation>
    <scope>NUCLEOTIDE SEQUENCE [LARGE SCALE GENOMIC DNA]</scope>
    <source>
        <strain evidence="3">CGMCC 4.7382</strain>
    </source>
</reference>
<proteinExistence type="predicted"/>
<comment type="caution">
    <text evidence="2">The sequence shown here is derived from an EMBL/GenBank/DDBJ whole genome shotgun (WGS) entry which is preliminary data.</text>
</comment>
<dbReference type="Proteomes" id="UP001596540">
    <property type="component" value="Unassembled WGS sequence"/>
</dbReference>
<feature type="compositionally biased region" description="Low complexity" evidence="1">
    <location>
        <begin position="49"/>
        <end position="64"/>
    </location>
</feature>
<sequence>MIHPDLVGGVARERIADREREIRRRVDARARREERARAGGEGPAGGSAVGPDVTPDTPADAAPAGDREPVAAARR</sequence>
<dbReference type="RefSeq" id="WP_379873381.1">
    <property type="nucleotide sequence ID" value="NZ_JBHTBH010000013.1"/>
</dbReference>
<keyword evidence="3" id="KW-1185">Reference proteome</keyword>
<evidence type="ECO:0000313" key="2">
    <source>
        <dbReference type="EMBL" id="MFC7330736.1"/>
    </source>
</evidence>
<gene>
    <name evidence="2" type="ORF">ACFQRF_23675</name>
</gene>